<feature type="signal peptide" evidence="9">
    <location>
        <begin position="1"/>
        <end position="23"/>
    </location>
</feature>
<dbReference type="InterPro" id="IPR001304">
    <property type="entry name" value="C-type_lectin-like"/>
</dbReference>
<feature type="chain" id="PRO_5008263048" evidence="9">
    <location>
        <begin position="24"/>
        <end position="149"/>
    </location>
</feature>
<comment type="subunit">
    <text evidence="8">Heterodimer; disulfide-linked.</text>
</comment>
<keyword evidence="6" id="KW-1199">Hemostasis impairing toxin</keyword>
<keyword evidence="4" id="KW-0800">Toxin</keyword>
<organism evidence="11">
    <name type="scientific">Sistrurus tergeminus</name>
    <name type="common">Western massasauga</name>
    <name type="synonym">Sistrurus catenatus tergeminus</name>
    <dbReference type="NCBI Taxonomy" id="8757"/>
    <lineage>
        <taxon>Eukaryota</taxon>
        <taxon>Metazoa</taxon>
        <taxon>Chordata</taxon>
        <taxon>Craniata</taxon>
        <taxon>Vertebrata</taxon>
        <taxon>Euteleostomi</taxon>
        <taxon>Lepidosauria</taxon>
        <taxon>Squamata</taxon>
        <taxon>Bifurcata</taxon>
        <taxon>Unidentata</taxon>
        <taxon>Episquamata</taxon>
        <taxon>Toxicofera</taxon>
        <taxon>Serpentes</taxon>
        <taxon>Colubroidea</taxon>
        <taxon>Viperidae</taxon>
        <taxon>Crotalinae</taxon>
        <taxon>Sistrurus</taxon>
    </lineage>
</organism>
<keyword evidence="11" id="KW-0430">Lectin</keyword>
<dbReference type="InterPro" id="IPR018378">
    <property type="entry name" value="C-type_lectin_CS"/>
</dbReference>
<evidence type="ECO:0000256" key="6">
    <source>
        <dbReference type="ARBA" id="ARBA00023240"/>
    </source>
</evidence>
<evidence type="ECO:0000256" key="7">
    <source>
        <dbReference type="ARBA" id="ARBA00037160"/>
    </source>
</evidence>
<dbReference type="FunFam" id="3.10.100.10:FF:000087">
    <property type="entry name" value="Snaclec rhodocetin subunit delta"/>
    <property type="match status" value="1"/>
</dbReference>
<feature type="domain" description="C-type lectin" evidence="10">
    <location>
        <begin position="34"/>
        <end position="144"/>
    </location>
</feature>
<dbReference type="PROSITE" id="PS00615">
    <property type="entry name" value="C_TYPE_LECTIN_1"/>
    <property type="match status" value="1"/>
</dbReference>
<dbReference type="GO" id="GO:0090729">
    <property type="term" value="F:toxin activity"/>
    <property type="evidence" value="ECO:0007669"/>
    <property type="project" value="UniProtKB-KW"/>
</dbReference>
<dbReference type="Gene3D" id="3.10.100.10">
    <property type="entry name" value="Mannose-Binding Protein A, subunit A"/>
    <property type="match status" value="1"/>
</dbReference>
<dbReference type="AlphaFoldDB" id="A0A194ARW3"/>
<dbReference type="GO" id="GO:0030246">
    <property type="term" value="F:carbohydrate binding"/>
    <property type="evidence" value="ECO:0007669"/>
    <property type="project" value="UniProtKB-KW"/>
</dbReference>
<comment type="subcellular location">
    <subcellularLocation>
        <location evidence="1">Secreted</location>
    </subcellularLocation>
</comment>
<evidence type="ECO:0000256" key="8">
    <source>
        <dbReference type="ARBA" id="ARBA00038741"/>
    </source>
</evidence>
<dbReference type="PANTHER" id="PTHR22803">
    <property type="entry name" value="MANNOSE, PHOSPHOLIPASE, LECTIN RECEPTOR RELATED"/>
    <property type="match status" value="1"/>
</dbReference>
<dbReference type="SMART" id="SM00034">
    <property type="entry name" value="CLECT"/>
    <property type="match status" value="1"/>
</dbReference>
<accession>A0A194ARW3</accession>
<evidence type="ECO:0000256" key="3">
    <source>
        <dbReference type="ARBA" id="ARBA00022525"/>
    </source>
</evidence>
<dbReference type="InterPro" id="IPR050111">
    <property type="entry name" value="C-type_lectin/snaclec_domain"/>
</dbReference>
<name>A0A194ARW3_SISTE</name>
<sequence>MGRFIFVSFGLLVVFLSLSGTGADSECPPDWSSYKQYCYLPVKEPQNWYDAERFCSEQAEGGHLVSIENKIEAAFVHNVLYGNKEYLSPYVWIGLRVQNEGQPCSSISYGNLVDPFECFVVERDTGVRGWFNVDCGQLHSFMCKFTRPR</sequence>
<keyword evidence="3" id="KW-0964">Secreted</keyword>
<evidence type="ECO:0000256" key="5">
    <source>
        <dbReference type="ARBA" id="ARBA00023157"/>
    </source>
</evidence>
<evidence type="ECO:0000256" key="4">
    <source>
        <dbReference type="ARBA" id="ARBA00022656"/>
    </source>
</evidence>
<dbReference type="GO" id="GO:0005576">
    <property type="term" value="C:extracellular region"/>
    <property type="evidence" value="ECO:0007669"/>
    <property type="project" value="UniProtKB-SubCell"/>
</dbReference>
<dbReference type="SUPFAM" id="SSF56436">
    <property type="entry name" value="C-type lectin-like"/>
    <property type="match status" value="1"/>
</dbReference>
<dbReference type="EMBL" id="GDBI01000035">
    <property type="protein sequence ID" value="JAS05332.1"/>
    <property type="molecule type" value="Transcribed_RNA"/>
</dbReference>
<keyword evidence="9" id="KW-0732">Signal</keyword>
<comment type="function">
    <text evidence="7">Interferes with one step of hemostasis (modulation of platelet aggregation, or coagulation cascade, for example).</text>
</comment>
<dbReference type="PROSITE" id="PS50041">
    <property type="entry name" value="C_TYPE_LECTIN_2"/>
    <property type="match status" value="1"/>
</dbReference>
<evidence type="ECO:0000256" key="9">
    <source>
        <dbReference type="SAM" id="SignalP"/>
    </source>
</evidence>
<proteinExistence type="inferred from homology"/>
<protein>
    <submittedName>
        <fullName evidence="11">C-type lectin 4</fullName>
    </submittedName>
</protein>
<evidence type="ECO:0000256" key="1">
    <source>
        <dbReference type="ARBA" id="ARBA00004613"/>
    </source>
</evidence>
<evidence type="ECO:0000259" key="10">
    <source>
        <dbReference type="PROSITE" id="PS50041"/>
    </source>
</evidence>
<dbReference type="Pfam" id="PF00059">
    <property type="entry name" value="Lectin_C"/>
    <property type="match status" value="1"/>
</dbReference>
<evidence type="ECO:0000313" key="11">
    <source>
        <dbReference type="EMBL" id="JAS05332.1"/>
    </source>
</evidence>
<comment type="similarity">
    <text evidence="2">Belongs to the snaclec family.</text>
</comment>
<dbReference type="InterPro" id="IPR016186">
    <property type="entry name" value="C-type_lectin-like/link_sf"/>
</dbReference>
<reference evidence="11" key="1">
    <citation type="journal article" date="2015" name="G3 (Bethesda)">
        <title>Post-transcriptional mechanisms contribute little to phenotypic variation in snake venoms.</title>
        <authorList>
            <person name="Rokyta D.R."/>
            <person name="Margres M.J."/>
            <person name="Calvin K."/>
        </authorList>
    </citation>
    <scope>NUCLEOTIDE SEQUENCE</scope>
    <source>
        <strain evidence="11">KW1090</strain>
        <tissue evidence="11">Venom gland</tissue>
    </source>
</reference>
<dbReference type="InterPro" id="IPR016187">
    <property type="entry name" value="CTDL_fold"/>
</dbReference>
<keyword evidence="5" id="KW-1015">Disulfide bond</keyword>
<evidence type="ECO:0000256" key="2">
    <source>
        <dbReference type="ARBA" id="ARBA00006747"/>
    </source>
</evidence>